<feature type="site" description="Important for activity" evidence="4">
    <location>
        <position position="137"/>
    </location>
</feature>
<dbReference type="Pfam" id="PF01488">
    <property type="entry name" value="Shikimate_DH"/>
    <property type="match status" value="1"/>
</dbReference>
<dbReference type="Gene3D" id="3.40.50.720">
    <property type="entry name" value="NAD(P)-binding Rossmann-like Domain"/>
    <property type="match status" value="1"/>
</dbReference>
<keyword evidence="3 4" id="KW-0627">Porphyrin biosynthesis</keyword>
<dbReference type="GO" id="GO:0050661">
    <property type="term" value="F:NADP binding"/>
    <property type="evidence" value="ECO:0007669"/>
    <property type="project" value="InterPro"/>
</dbReference>
<feature type="domain" description="Quinate/shikimate 5-dehydrogenase/glutamyl-tRNA reductase" evidence="5">
    <location>
        <begin position="213"/>
        <end position="340"/>
    </location>
</feature>
<accession>A0A0D5C4B7</accession>
<name>A0A0D5C4B7_9ARCH</name>
<dbReference type="InterPro" id="IPR015895">
    <property type="entry name" value="4pyrrol_synth_GluRdtase_N"/>
</dbReference>
<dbReference type="InterPro" id="IPR036343">
    <property type="entry name" value="GluRdtase_N_sf"/>
</dbReference>
<dbReference type="HAMAP" id="MF_00087">
    <property type="entry name" value="Glu_tRNA_reductase"/>
    <property type="match status" value="1"/>
</dbReference>
<comment type="catalytic activity">
    <reaction evidence="4">
        <text>(S)-4-amino-5-oxopentanoate + tRNA(Glu) + NADP(+) = L-glutamyl-tRNA(Glu) + NADPH + H(+)</text>
        <dbReference type="Rhea" id="RHEA:12344"/>
        <dbReference type="Rhea" id="RHEA-COMP:9663"/>
        <dbReference type="Rhea" id="RHEA-COMP:9680"/>
        <dbReference type="ChEBI" id="CHEBI:15378"/>
        <dbReference type="ChEBI" id="CHEBI:57501"/>
        <dbReference type="ChEBI" id="CHEBI:57783"/>
        <dbReference type="ChEBI" id="CHEBI:58349"/>
        <dbReference type="ChEBI" id="CHEBI:78442"/>
        <dbReference type="ChEBI" id="CHEBI:78520"/>
        <dbReference type="EC" id="1.2.1.70"/>
    </reaction>
</comment>
<dbReference type="HOGENOM" id="CLU_035113_0_0_2"/>
<evidence type="ECO:0000259" key="5">
    <source>
        <dbReference type="Pfam" id="PF01488"/>
    </source>
</evidence>
<evidence type="ECO:0000256" key="2">
    <source>
        <dbReference type="ARBA" id="ARBA00023002"/>
    </source>
</evidence>
<keyword evidence="2 4" id="KW-0560">Oxidoreductase</keyword>
<dbReference type="InterPro" id="IPR036291">
    <property type="entry name" value="NAD(P)-bd_dom_sf"/>
</dbReference>
<dbReference type="InterPro" id="IPR006151">
    <property type="entry name" value="Shikm_DH/Glu-tRNA_Rdtase"/>
</dbReference>
<comment type="function">
    <text evidence="4">Catalyzes the NADPH-dependent reduction of glutamyl-tRNA(Glu) to glutamate 1-semialdehyde (GSA).</text>
</comment>
<evidence type="ECO:0000256" key="1">
    <source>
        <dbReference type="ARBA" id="ARBA00022857"/>
    </source>
</evidence>
<dbReference type="EC" id="1.2.1.70" evidence="4"/>
<dbReference type="PANTHER" id="PTHR43013">
    <property type="entry name" value="GLUTAMYL-TRNA REDUCTASE"/>
    <property type="match status" value="1"/>
</dbReference>
<dbReference type="UniPathway" id="UPA00251">
    <property type="reaction ID" value="UER00316"/>
</dbReference>
<comment type="caution">
    <text evidence="4">Lacks conserved residue(s) required for the propagation of feature annotation.</text>
</comment>
<keyword evidence="8" id="KW-1185">Reference proteome</keyword>
<reference evidence="7 8" key="2">
    <citation type="journal article" date="2016" name="ISME J.">
        <title>Physiological and genomic characterization of two novel marine thaumarchaeal strains indicates niche differentiation.</title>
        <authorList>
            <person name="Bayer B."/>
            <person name="Vojvoda J."/>
            <person name="Offre P."/>
            <person name="Alves R.J."/>
            <person name="Elisabeth N.H."/>
            <person name="Garcia J.A."/>
            <person name="Volland J.M."/>
            <person name="Srivastava A."/>
            <person name="Schleper C."/>
            <person name="Herndl G.J."/>
        </authorList>
    </citation>
    <scope>NUCLEOTIDE SEQUENCE [LARGE SCALE GENOMIC DNA]</scope>
    <source>
        <strain evidence="7 8">NF5</strain>
    </source>
</reference>
<dbReference type="InterPro" id="IPR000343">
    <property type="entry name" value="4pyrrol_synth_GluRdtase"/>
</dbReference>
<feature type="binding site" evidence="4">
    <location>
        <begin position="227"/>
        <end position="232"/>
    </location>
    <ligand>
        <name>NADP(+)</name>
        <dbReference type="ChEBI" id="CHEBI:58349"/>
    </ligand>
</feature>
<organism evidence="7 8">
    <name type="scientific">Nitrosopumilus adriaticus</name>
    <dbReference type="NCBI Taxonomy" id="1580092"/>
    <lineage>
        <taxon>Archaea</taxon>
        <taxon>Nitrososphaerota</taxon>
        <taxon>Nitrososphaeria</taxon>
        <taxon>Nitrosopumilales</taxon>
        <taxon>Nitrosopumilaceae</taxon>
        <taxon>Nitrosopumilus</taxon>
    </lineage>
</organism>
<sequence length="377" mass="41839">MYLELRKVEGVRLRYRCYDLSQISFDVMNARVTFKNVPIHTIAKFAFKDIAAACEEFKKIPGVEECVIIQTATRVEIFTVSNVETDDSPDARRAEGKTLVLNQIKDTWVSLSSLEQIDIDHFDQTLEVYKGDDVYLHLLRLASGLDSLVIGWQSVFDDITKAFADAKNSGASGSILNKLFDSVIRLAERMRDTTGIGKDVISLGDIAIKLVDEKAGLDSKKKILVIGTGEPAAMLAKTLGKKGVPFDVTSRSLDRATGFSTLLGGTPVDFSDVLAGFDKYDIIFVATTADYFLITYDRIRLVMEEKKKGTLILDLSEPRTVDEGITALPGIKLLFRDQIAEIYEESVKTRVGIVPAVEKIIEKELPVLSARMKRLDA</sequence>
<dbReference type="GO" id="GO:0008883">
    <property type="term" value="F:glutamyl-tRNA reductase activity"/>
    <property type="evidence" value="ECO:0007669"/>
    <property type="project" value="UniProtKB-UniRule"/>
</dbReference>
<evidence type="ECO:0000313" key="8">
    <source>
        <dbReference type="Proteomes" id="UP000032408"/>
    </source>
</evidence>
<evidence type="ECO:0000259" key="6">
    <source>
        <dbReference type="Pfam" id="PF05201"/>
    </source>
</evidence>
<evidence type="ECO:0000313" key="7">
    <source>
        <dbReference type="EMBL" id="AJW71659.1"/>
    </source>
</evidence>
<dbReference type="STRING" id="1580092.NADRNF5_1985"/>
<reference evidence="8" key="1">
    <citation type="submission" date="2015-03" db="EMBL/GenBank/DDBJ databases">
        <title>Characterization of two novel Thaumarchaeota isolated from the Northern Adriatic Sea.</title>
        <authorList>
            <person name="Bayer B."/>
            <person name="Vojvoda J."/>
            <person name="Offre P."/>
            <person name="Srivastava A."/>
            <person name="Elisabeth N."/>
            <person name="Garcia J.A.L."/>
            <person name="Schleper C."/>
            <person name="Herndl G.J."/>
        </authorList>
    </citation>
    <scope>NUCLEOTIDE SEQUENCE [LARGE SCALE GENOMIC DNA]</scope>
    <source>
        <strain evidence="8">NF5</strain>
    </source>
</reference>
<protein>
    <recommendedName>
        <fullName evidence="4">Glutamyl-tRNA reductase</fullName>
        <shortName evidence="4">GluTR</shortName>
        <ecNumber evidence="4">1.2.1.70</ecNumber>
    </recommendedName>
</protein>
<comment type="subunit">
    <text evidence="4">Homodimer.</text>
</comment>
<keyword evidence="1 4" id="KW-0521">NADP</keyword>
<comment type="miscellaneous">
    <text evidence="4">During catalysis, the active site Cys acts as a nucleophile attacking the alpha-carbonyl group of tRNA-bound glutamate with the formation of a thioester intermediate between enzyme and glutamate, and the concomitant release of tRNA(Glu). The thioester intermediate is finally reduced by direct hydride transfer from NADPH, to form the product GSA.</text>
</comment>
<proteinExistence type="inferred from homology"/>
<dbReference type="FunFam" id="3.30.460.30:FF:000001">
    <property type="entry name" value="Glutamyl-tRNA reductase"/>
    <property type="match status" value="1"/>
</dbReference>
<dbReference type="GO" id="GO:0019353">
    <property type="term" value="P:protoporphyrinogen IX biosynthetic process from glutamate"/>
    <property type="evidence" value="ECO:0007669"/>
    <property type="project" value="TreeGrafter"/>
</dbReference>
<comment type="similarity">
    <text evidence="4">Belongs to the glutamyl-tRNA reductase family.</text>
</comment>
<evidence type="ECO:0000256" key="4">
    <source>
        <dbReference type="HAMAP-Rule" id="MF_00087"/>
    </source>
</evidence>
<feature type="domain" description="Glutamyl-tRNA reductase N-terminal" evidence="6">
    <location>
        <begin position="32"/>
        <end position="194"/>
    </location>
</feature>
<dbReference type="SUPFAM" id="SSF51735">
    <property type="entry name" value="NAD(P)-binding Rossmann-fold domains"/>
    <property type="match status" value="1"/>
</dbReference>
<comment type="domain">
    <text evidence="4">Possesses an unusual extended V-shaped dimeric structure with each monomer consisting of three distinct domains arranged along a curved 'spinal' alpha-helix. The N-terminal catalytic domain specifically recognizes the glutamate moiety of the substrate. The second domain is the NADPH-binding domain, and the third C-terminal domain is responsible for dimerization.</text>
</comment>
<feature type="binding site" evidence="4">
    <location>
        <position position="147"/>
    </location>
    <ligand>
        <name>substrate</name>
    </ligand>
</feature>
<gene>
    <name evidence="4 7" type="primary">hemA</name>
    <name evidence="7" type="ORF">NADRNF5_1985</name>
</gene>
<evidence type="ECO:0000256" key="3">
    <source>
        <dbReference type="ARBA" id="ARBA00023244"/>
    </source>
</evidence>
<dbReference type="EMBL" id="CP011070">
    <property type="protein sequence ID" value="AJW71659.1"/>
    <property type="molecule type" value="Genomic_DNA"/>
</dbReference>
<dbReference type="KEGG" id="nin:NADRNF5_1985"/>
<dbReference type="Gene3D" id="3.30.460.30">
    <property type="entry name" value="Glutamyl-tRNA reductase, N-terminal domain"/>
    <property type="match status" value="1"/>
</dbReference>
<dbReference type="AlphaFoldDB" id="A0A0D5C4B7"/>
<dbReference type="Proteomes" id="UP000032408">
    <property type="component" value="Chromosome"/>
</dbReference>
<dbReference type="PANTHER" id="PTHR43013:SF1">
    <property type="entry name" value="GLUTAMYL-TRNA REDUCTASE"/>
    <property type="match status" value="1"/>
</dbReference>
<dbReference type="Pfam" id="PF05201">
    <property type="entry name" value="GlutR_N"/>
    <property type="match status" value="1"/>
</dbReference>
<dbReference type="SUPFAM" id="SSF69742">
    <property type="entry name" value="Glutamyl tRNA-reductase catalytic, N-terminal domain"/>
    <property type="match status" value="1"/>
</dbReference>
<comment type="pathway">
    <text evidence="4">Porphyrin-containing compound metabolism; protoporphyrin-IX biosynthesis; 5-aminolevulinate from L-glutamyl-tRNA(Glu): step 1/2.</text>
</comment>